<dbReference type="Pfam" id="PF06356">
    <property type="entry name" value="DUF1064"/>
    <property type="match status" value="1"/>
</dbReference>
<comment type="caution">
    <text evidence="1">The sequence shown here is derived from an EMBL/GenBank/DDBJ whole genome shotgun (WGS) entry which is preliminary data.</text>
</comment>
<evidence type="ECO:0000313" key="2">
    <source>
        <dbReference type="Proteomes" id="UP000466024"/>
    </source>
</evidence>
<protein>
    <submittedName>
        <fullName evidence="1">DUF1064 domain-containing protein</fullName>
    </submittedName>
</protein>
<sequence length="112" mass="12610">MKRPPTLEQALGKGGSKFGNKRTTVAGITFDSKKEATYYLQLKARHRAGEVTMFLRQVPIELPGGVKYVVDFVEFLADGSVAWVDVKGHRTDTYKLKKRQVESLYPFTITEA</sequence>
<proteinExistence type="predicted"/>
<dbReference type="AlphaFoldDB" id="A0A640W8Z7"/>
<accession>A0A640W8Z7</accession>
<dbReference type="InterPro" id="IPR009414">
    <property type="entry name" value="DUF1064"/>
</dbReference>
<dbReference type="RefSeq" id="WP_149437781.1">
    <property type="nucleotide sequence ID" value="NZ_VTPX01000021.1"/>
</dbReference>
<evidence type="ECO:0000313" key="1">
    <source>
        <dbReference type="EMBL" id="KAA0015486.1"/>
    </source>
</evidence>
<gene>
    <name evidence="1" type="ORF">F0A16_20575</name>
</gene>
<keyword evidence="2" id="KW-1185">Reference proteome</keyword>
<name>A0A640W8Z7_9GAMM</name>
<reference evidence="1 2" key="1">
    <citation type="submission" date="2019-08" db="EMBL/GenBank/DDBJ databases">
        <title>Bioinformatics analysis of the strain L3 and L5.</title>
        <authorList>
            <person name="Li X."/>
        </authorList>
    </citation>
    <scope>NUCLEOTIDE SEQUENCE [LARGE SCALE GENOMIC DNA]</scope>
    <source>
        <strain evidence="1 2">L3</strain>
    </source>
</reference>
<organism evidence="1 2">
    <name type="scientific">Salinicola corii</name>
    <dbReference type="NCBI Taxonomy" id="2606937"/>
    <lineage>
        <taxon>Bacteria</taxon>
        <taxon>Pseudomonadati</taxon>
        <taxon>Pseudomonadota</taxon>
        <taxon>Gammaproteobacteria</taxon>
        <taxon>Oceanospirillales</taxon>
        <taxon>Halomonadaceae</taxon>
        <taxon>Salinicola</taxon>
    </lineage>
</organism>
<dbReference type="Proteomes" id="UP000466024">
    <property type="component" value="Unassembled WGS sequence"/>
</dbReference>
<dbReference type="EMBL" id="VTPX01000021">
    <property type="protein sequence ID" value="KAA0015486.1"/>
    <property type="molecule type" value="Genomic_DNA"/>
</dbReference>